<dbReference type="KEGG" id="salw:CP975_15815"/>
<dbReference type="EMBL" id="CP023695">
    <property type="protein sequence ID" value="QEV18764.1"/>
    <property type="molecule type" value="Genomic_DNA"/>
</dbReference>
<evidence type="ECO:0000313" key="2">
    <source>
        <dbReference type="Proteomes" id="UP000326553"/>
    </source>
</evidence>
<organism evidence="1 2">
    <name type="scientific">Streptomyces alboniger</name>
    <dbReference type="NCBI Taxonomy" id="132473"/>
    <lineage>
        <taxon>Bacteria</taxon>
        <taxon>Bacillati</taxon>
        <taxon>Actinomycetota</taxon>
        <taxon>Actinomycetes</taxon>
        <taxon>Kitasatosporales</taxon>
        <taxon>Streptomycetaceae</taxon>
        <taxon>Streptomyces</taxon>
        <taxon>Streptomyces aurantiacus group</taxon>
    </lineage>
</organism>
<dbReference type="Proteomes" id="UP000326553">
    <property type="component" value="Chromosome"/>
</dbReference>
<dbReference type="RefSeq" id="WP_150477026.1">
    <property type="nucleotide sequence ID" value="NZ_CP023695.1"/>
</dbReference>
<sequence>MPTSPHQDIAQQQAAITRLLLQHLHQPLGGDQFIKGVLPAPPALAVIRVVTGPCDAIPDECTVWELPLRVADSEEMYGPHDLLGFLRALHTGTHIFSTSCIRTLMGMPLFQADVSTL</sequence>
<reference evidence="1 2" key="1">
    <citation type="submission" date="2017-09" db="EMBL/GenBank/DDBJ databases">
        <authorList>
            <person name="Lee N."/>
            <person name="Cho B.-K."/>
        </authorList>
    </citation>
    <scope>NUCLEOTIDE SEQUENCE [LARGE SCALE GENOMIC DNA]</scope>
    <source>
        <strain evidence="1 2">ATCC 12461</strain>
    </source>
</reference>
<proteinExistence type="predicted"/>
<protein>
    <submittedName>
        <fullName evidence="1">Uncharacterized protein</fullName>
    </submittedName>
</protein>
<name>A0A5J6HJW5_STRAD</name>
<dbReference type="OrthoDB" id="4211015at2"/>
<accession>A0A5J6HJW5</accession>
<gene>
    <name evidence="1" type="ORF">CP975_15815</name>
</gene>
<keyword evidence="2" id="KW-1185">Reference proteome</keyword>
<dbReference type="AlphaFoldDB" id="A0A5J6HJW5"/>
<evidence type="ECO:0000313" key="1">
    <source>
        <dbReference type="EMBL" id="QEV18764.1"/>
    </source>
</evidence>